<organism evidence="3 4">
    <name type="scientific">Arthrobotrys musiformis</name>
    <dbReference type="NCBI Taxonomy" id="47236"/>
    <lineage>
        <taxon>Eukaryota</taxon>
        <taxon>Fungi</taxon>
        <taxon>Dikarya</taxon>
        <taxon>Ascomycota</taxon>
        <taxon>Pezizomycotina</taxon>
        <taxon>Orbiliomycetes</taxon>
        <taxon>Orbiliales</taxon>
        <taxon>Orbiliaceae</taxon>
        <taxon>Arthrobotrys</taxon>
    </lineage>
</organism>
<dbReference type="SUPFAM" id="SSF53098">
    <property type="entry name" value="Ribonuclease H-like"/>
    <property type="match status" value="1"/>
</dbReference>
<sequence length="303" mass="34189">MNTHGHTQTLQAVLNLRPTAETKDTVLIAIDVENAGQITTSKTNSLEGINTQIGFAVLDTALLPTNTPPSECISTYNFATGATRYCRRACTRFIFGKSIEVKDKRGMAGMIYKLILNPFEDRGRDIMLVGHAITSDIYALSTIIPRFASYRYLDTQSIARLVLPRGGKPNHSLEYLLKLFQCPFGRLHCAGNDANFTLKLLLLLAVYSFPLEEVFGGNVGVIGRLMGVANVELPVRRYLHEVAYERKMRKRERKMMKRFRDLETIQRIRAERAARREEREAEGEGGERGRGRGRRGACGDFWE</sequence>
<dbReference type="Gene3D" id="3.30.420.10">
    <property type="entry name" value="Ribonuclease H-like superfamily/Ribonuclease H"/>
    <property type="match status" value="1"/>
</dbReference>
<feature type="region of interest" description="Disordered" evidence="1">
    <location>
        <begin position="271"/>
        <end position="303"/>
    </location>
</feature>
<name>A0AAV9WBS3_9PEZI</name>
<dbReference type="Pfam" id="PF21762">
    <property type="entry name" value="DEDDh_C"/>
    <property type="match status" value="1"/>
</dbReference>
<dbReference type="InterPro" id="IPR012337">
    <property type="entry name" value="RNaseH-like_sf"/>
</dbReference>
<dbReference type="InterPro" id="IPR048519">
    <property type="entry name" value="Gfd2/YDR514C-like_C"/>
</dbReference>
<dbReference type="InterPro" id="IPR040151">
    <property type="entry name" value="Gfd2/YDR514C-like"/>
</dbReference>
<reference evidence="3 4" key="1">
    <citation type="submission" date="2023-08" db="EMBL/GenBank/DDBJ databases">
        <authorList>
            <person name="Palmer J.M."/>
        </authorList>
    </citation>
    <scope>NUCLEOTIDE SEQUENCE [LARGE SCALE GENOMIC DNA]</scope>
    <source>
        <strain evidence="3 4">TWF481</strain>
    </source>
</reference>
<dbReference type="Proteomes" id="UP001370758">
    <property type="component" value="Unassembled WGS sequence"/>
</dbReference>
<dbReference type="PANTHER" id="PTHR28083:SF1">
    <property type="entry name" value="GOOD FOR FULL DBP5 ACTIVITY PROTEIN 2"/>
    <property type="match status" value="1"/>
</dbReference>
<dbReference type="PANTHER" id="PTHR28083">
    <property type="entry name" value="GOOD FOR FULL DBP5 ACTIVITY PROTEIN 2"/>
    <property type="match status" value="1"/>
</dbReference>
<dbReference type="AlphaFoldDB" id="A0AAV9WBS3"/>
<gene>
    <name evidence="3" type="ORF">TWF481_007527</name>
</gene>
<protein>
    <recommendedName>
        <fullName evidence="2">Gfd2/YDR514C-like C-terminal domain-containing protein</fullName>
    </recommendedName>
</protein>
<feature type="domain" description="Gfd2/YDR514C-like C-terminal" evidence="2">
    <location>
        <begin position="81"/>
        <end position="202"/>
    </location>
</feature>
<dbReference type="InterPro" id="IPR036397">
    <property type="entry name" value="RNaseH_sf"/>
</dbReference>
<accession>A0AAV9WBS3</accession>
<dbReference type="EMBL" id="JAVHJL010000004">
    <property type="protein sequence ID" value="KAK6505636.1"/>
    <property type="molecule type" value="Genomic_DNA"/>
</dbReference>
<evidence type="ECO:0000259" key="2">
    <source>
        <dbReference type="Pfam" id="PF21762"/>
    </source>
</evidence>
<dbReference type="GO" id="GO:0003676">
    <property type="term" value="F:nucleic acid binding"/>
    <property type="evidence" value="ECO:0007669"/>
    <property type="project" value="InterPro"/>
</dbReference>
<keyword evidence="4" id="KW-1185">Reference proteome</keyword>
<evidence type="ECO:0000313" key="4">
    <source>
        <dbReference type="Proteomes" id="UP001370758"/>
    </source>
</evidence>
<dbReference type="GO" id="GO:0005634">
    <property type="term" value="C:nucleus"/>
    <property type="evidence" value="ECO:0007669"/>
    <property type="project" value="TreeGrafter"/>
</dbReference>
<proteinExistence type="predicted"/>
<evidence type="ECO:0000313" key="3">
    <source>
        <dbReference type="EMBL" id="KAK6505636.1"/>
    </source>
</evidence>
<comment type="caution">
    <text evidence="3">The sequence shown here is derived from an EMBL/GenBank/DDBJ whole genome shotgun (WGS) entry which is preliminary data.</text>
</comment>
<evidence type="ECO:0000256" key="1">
    <source>
        <dbReference type="SAM" id="MobiDB-lite"/>
    </source>
</evidence>